<dbReference type="Gene3D" id="3.10.300.10">
    <property type="entry name" value="Methylpurine-DNA glycosylase (MPG)"/>
    <property type="match status" value="1"/>
</dbReference>
<evidence type="ECO:0000256" key="2">
    <source>
        <dbReference type="ARBA" id="ARBA00022763"/>
    </source>
</evidence>
<accession>A0A370XE52</accession>
<dbReference type="InterPro" id="IPR011034">
    <property type="entry name" value="Formyl_transferase-like_C_sf"/>
</dbReference>
<keyword evidence="3 5" id="KW-0378">Hydrolase</keyword>
<dbReference type="FunFam" id="3.10.300.10:FF:000001">
    <property type="entry name" value="Putative 3-methyladenine DNA glycosylase"/>
    <property type="match status" value="1"/>
</dbReference>
<comment type="caution">
    <text evidence="6">The sequence shown here is derived from an EMBL/GenBank/DDBJ whole genome shotgun (WGS) entry which is preliminary data.</text>
</comment>
<dbReference type="InterPro" id="IPR003180">
    <property type="entry name" value="MPG"/>
</dbReference>
<evidence type="ECO:0000256" key="3">
    <source>
        <dbReference type="ARBA" id="ARBA00022801"/>
    </source>
</evidence>
<dbReference type="NCBIfam" id="TIGR00567">
    <property type="entry name" value="3mg"/>
    <property type="match status" value="1"/>
</dbReference>
<dbReference type="InterPro" id="IPR036995">
    <property type="entry name" value="MPG_sf"/>
</dbReference>
<evidence type="ECO:0000313" key="7">
    <source>
        <dbReference type="Proteomes" id="UP000255334"/>
    </source>
</evidence>
<dbReference type="GO" id="GO:0006284">
    <property type="term" value="P:base-excision repair"/>
    <property type="evidence" value="ECO:0007669"/>
    <property type="project" value="InterPro"/>
</dbReference>
<dbReference type="Proteomes" id="UP000255334">
    <property type="component" value="Unassembled WGS sequence"/>
</dbReference>
<dbReference type="GO" id="GO:0003677">
    <property type="term" value="F:DNA binding"/>
    <property type="evidence" value="ECO:0007669"/>
    <property type="project" value="InterPro"/>
</dbReference>
<comment type="similarity">
    <text evidence="1 5">Belongs to the DNA glycosylase MPG family.</text>
</comment>
<dbReference type="SUPFAM" id="SSF50486">
    <property type="entry name" value="FMT C-terminal domain-like"/>
    <property type="match status" value="1"/>
</dbReference>
<evidence type="ECO:0000256" key="4">
    <source>
        <dbReference type="ARBA" id="ARBA00023204"/>
    </source>
</evidence>
<protein>
    <recommendedName>
        <fullName evidence="5">Putative 3-methyladenine DNA glycosylase</fullName>
        <ecNumber evidence="5">3.2.2.-</ecNumber>
    </recommendedName>
</protein>
<evidence type="ECO:0000256" key="1">
    <source>
        <dbReference type="ARBA" id="ARBA00009232"/>
    </source>
</evidence>
<dbReference type="PANTHER" id="PTHR10429">
    <property type="entry name" value="DNA-3-METHYLADENINE GLYCOSYLASE"/>
    <property type="match status" value="1"/>
</dbReference>
<keyword evidence="2 5" id="KW-0227">DNA damage</keyword>
<dbReference type="AlphaFoldDB" id="A0A370XE52"/>
<gene>
    <name evidence="6" type="ORF">DWU99_05565</name>
</gene>
<keyword evidence="7" id="KW-1185">Reference proteome</keyword>
<dbReference type="RefSeq" id="WP_115476967.1">
    <property type="nucleotide sequence ID" value="NZ_QRBF01000001.1"/>
</dbReference>
<keyword evidence="4 5" id="KW-0234">DNA repair</keyword>
<dbReference type="Pfam" id="PF02245">
    <property type="entry name" value="Pur_DNA_glyco"/>
    <property type="match status" value="1"/>
</dbReference>
<dbReference type="GO" id="GO:0003905">
    <property type="term" value="F:alkylbase DNA N-glycosylase activity"/>
    <property type="evidence" value="ECO:0007669"/>
    <property type="project" value="InterPro"/>
</dbReference>
<name>A0A370XE52_9GAMM</name>
<dbReference type="CDD" id="cd00540">
    <property type="entry name" value="AAG"/>
    <property type="match status" value="1"/>
</dbReference>
<sequence>MIGKQKASIAWPGTPLPRAFFDRSAPDVAPQLLNKILAAADGRAGRIVEVEAYVGAVDPAAHTFRGKTPRNATMFGPPGHMYVYFTYGMHWCCNCVCGSVGVGSGVLIRALEPLQGLAQMRAARPRIANDRDLCRGPARLTQAMGISGAQDGIDLVNAREGFAIVDDGMAPPENLVGGPRIGLSVGKDFPWRWSVPGSRYVSGRLVSGAASRQR</sequence>
<evidence type="ECO:0000256" key="5">
    <source>
        <dbReference type="HAMAP-Rule" id="MF_00527"/>
    </source>
</evidence>
<dbReference type="OrthoDB" id="9794313at2"/>
<dbReference type="HAMAP" id="MF_00527">
    <property type="entry name" value="3MGH"/>
    <property type="match status" value="1"/>
</dbReference>
<dbReference type="PANTHER" id="PTHR10429:SF0">
    <property type="entry name" value="DNA-3-METHYLADENINE GLYCOSYLASE"/>
    <property type="match status" value="1"/>
</dbReference>
<reference evidence="6 7" key="1">
    <citation type="submission" date="2018-07" db="EMBL/GenBank/DDBJ databases">
        <title>Dyella monticola sp. nov. and Dyella psychrodurans sp. nov. isolated from monsoon evergreen broad-leaved forest soil of Dinghu Mountain, China.</title>
        <authorList>
            <person name="Gao Z."/>
            <person name="Qiu L."/>
        </authorList>
    </citation>
    <scope>NUCLEOTIDE SEQUENCE [LARGE SCALE GENOMIC DNA]</scope>
    <source>
        <strain evidence="6 7">4MSK11</strain>
    </source>
</reference>
<proteinExistence type="inferred from homology"/>
<dbReference type="EC" id="3.2.2.-" evidence="5"/>
<dbReference type="NCBIfam" id="NF002003">
    <property type="entry name" value="PRK00802.1-3"/>
    <property type="match status" value="1"/>
</dbReference>
<evidence type="ECO:0000313" key="6">
    <source>
        <dbReference type="EMBL" id="RDS86698.1"/>
    </source>
</evidence>
<dbReference type="EMBL" id="QRBF01000001">
    <property type="protein sequence ID" value="RDS86698.1"/>
    <property type="molecule type" value="Genomic_DNA"/>
</dbReference>
<organism evidence="6 7">
    <name type="scientific">Dyella psychrodurans</name>
    <dbReference type="NCBI Taxonomy" id="1927960"/>
    <lineage>
        <taxon>Bacteria</taxon>
        <taxon>Pseudomonadati</taxon>
        <taxon>Pseudomonadota</taxon>
        <taxon>Gammaproteobacteria</taxon>
        <taxon>Lysobacterales</taxon>
        <taxon>Rhodanobacteraceae</taxon>
        <taxon>Dyella</taxon>
    </lineage>
</organism>